<proteinExistence type="predicted"/>
<name>A0AAD7EY28_9AGAR</name>
<feature type="domain" description="PH" evidence="1">
    <location>
        <begin position="180"/>
        <end position="285"/>
    </location>
</feature>
<keyword evidence="3" id="KW-0808">Transferase</keyword>
<dbReference type="SUPFAM" id="SSF50729">
    <property type="entry name" value="PH domain-like"/>
    <property type="match status" value="1"/>
</dbReference>
<keyword evidence="4" id="KW-1185">Reference proteome</keyword>
<keyword evidence="3" id="KW-0418">Kinase</keyword>
<organism evidence="3 4">
    <name type="scientific">Mycena albidolilacea</name>
    <dbReference type="NCBI Taxonomy" id="1033008"/>
    <lineage>
        <taxon>Eukaryota</taxon>
        <taxon>Fungi</taxon>
        <taxon>Dikarya</taxon>
        <taxon>Basidiomycota</taxon>
        <taxon>Agaricomycotina</taxon>
        <taxon>Agaricomycetes</taxon>
        <taxon>Agaricomycetidae</taxon>
        <taxon>Agaricales</taxon>
        <taxon>Marasmiineae</taxon>
        <taxon>Mycenaceae</taxon>
        <taxon>Mycena</taxon>
    </lineage>
</organism>
<dbReference type="Proteomes" id="UP001218218">
    <property type="component" value="Unassembled WGS sequence"/>
</dbReference>
<reference evidence="3" key="1">
    <citation type="submission" date="2023-03" db="EMBL/GenBank/DDBJ databases">
        <title>Massive genome expansion in bonnet fungi (Mycena s.s.) driven by repeated elements and novel gene families across ecological guilds.</title>
        <authorList>
            <consortium name="Lawrence Berkeley National Laboratory"/>
            <person name="Harder C.B."/>
            <person name="Miyauchi S."/>
            <person name="Viragh M."/>
            <person name="Kuo A."/>
            <person name="Thoen E."/>
            <person name="Andreopoulos B."/>
            <person name="Lu D."/>
            <person name="Skrede I."/>
            <person name="Drula E."/>
            <person name="Henrissat B."/>
            <person name="Morin E."/>
            <person name="Kohler A."/>
            <person name="Barry K."/>
            <person name="LaButti K."/>
            <person name="Morin E."/>
            <person name="Salamov A."/>
            <person name="Lipzen A."/>
            <person name="Mereny Z."/>
            <person name="Hegedus B."/>
            <person name="Baldrian P."/>
            <person name="Stursova M."/>
            <person name="Weitz H."/>
            <person name="Taylor A."/>
            <person name="Grigoriev I.V."/>
            <person name="Nagy L.G."/>
            <person name="Martin F."/>
            <person name="Kauserud H."/>
        </authorList>
    </citation>
    <scope>NUCLEOTIDE SEQUENCE</scope>
    <source>
        <strain evidence="3">CBHHK002</strain>
    </source>
</reference>
<dbReference type="PANTHER" id="PTHR44329">
    <property type="entry name" value="SERINE/THREONINE-PROTEIN KINASE TNNI3K-RELATED"/>
    <property type="match status" value="1"/>
</dbReference>
<sequence length="614" mass="69477">MDVVIDPPVPAGLKLSRFLRFTLPKLVRSYGDLIVISEEVEVPGDLLCLMQNALLLVRLSVRASELSSEISGEHDYPHILLKILLHHITRVHWSKKQYLEISTARGRCQIGIADNAYYRNWRPLLKFVTTRRLAFEIRLRISSTWSDEDNQEAEFFVGDIPAADRAEDDTNSRLAAIYGSILYEGSVQQYIARQTLWRTTKHHWETQYLVLRESALLLYKGRPISMSLQSAQDQCINLRAVKAVTSLREAPTSLLILTGTKSFPLLFDSAAEARDWIRAIRGAIETLRSSPACRRISALERVNHLTTQISIPRDPHASGAFANIYKGTWEVADKGLPPEGWRRRTVAVKVFLDRKSQGLVFEKKLRREVNVWCRLDHPNIVPLLGITYDFGTSLSMVSPWLQKGTLQTYLNSSTARLEDLRPLLMDIANGLSYLHSKNVIHGDLHPANILINEQGHAQLTDFGLSMIIPDFEGTSYLTTSSMGGAVRWAAPEVFCVRPNGDTSLNVSTMSDVYSFGGIMYQVLCGEIPFAEITNDIRVVFAVKDGQRPERAQQISQVNWEFIQRCWNSQPFKRPLLPEIHEFLEQSFETPCYDGIEAVAAGIWVFYPQNVSESS</sequence>
<dbReference type="PROSITE" id="PS50003">
    <property type="entry name" value="PH_DOMAIN"/>
    <property type="match status" value="1"/>
</dbReference>
<dbReference type="InterPro" id="IPR011993">
    <property type="entry name" value="PH-like_dom_sf"/>
</dbReference>
<protein>
    <submittedName>
        <fullName evidence="3">Kinase-like domain-containing protein</fullName>
    </submittedName>
</protein>
<evidence type="ECO:0000259" key="2">
    <source>
        <dbReference type="PROSITE" id="PS50011"/>
    </source>
</evidence>
<accession>A0AAD7EY28</accession>
<evidence type="ECO:0000313" key="3">
    <source>
        <dbReference type="EMBL" id="KAJ7358418.1"/>
    </source>
</evidence>
<dbReference type="InterPro" id="IPR001849">
    <property type="entry name" value="PH_domain"/>
</dbReference>
<dbReference type="AlphaFoldDB" id="A0AAD7EY28"/>
<dbReference type="Gene3D" id="1.10.510.10">
    <property type="entry name" value="Transferase(Phosphotransferase) domain 1"/>
    <property type="match status" value="1"/>
</dbReference>
<evidence type="ECO:0000259" key="1">
    <source>
        <dbReference type="PROSITE" id="PS50003"/>
    </source>
</evidence>
<dbReference type="GO" id="GO:0005524">
    <property type="term" value="F:ATP binding"/>
    <property type="evidence" value="ECO:0007669"/>
    <property type="project" value="InterPro"/>
</dbReference>
<dbReference type="InterPro" id="IPR051681">
    <property type="entry name" value="Ser/Thr_Kinases-Pseudokinases"/>
</dbReference>
<dbReference type="InterPro" id="IPR001245">
    <property type="entry name" value="Ser-Thr/Tyr_kinase_cat_dom"/>
</dbReference>
<evidence type="ECO:0000313" key="4">
    <source>
        <dbReference type="Proteomes" id="UP001218218"/>
    </source>
</evidence>
<gene>
    <name evidence="3" type="ORF">DFH08DRAFT_442050</name>
</gene>
<dbReference type="SUPFAM" id="SSF56112">
    <property type="entry name" value="Protein kinase-like (PK-like)"/>
    <property type="match status" value="1"/>
</dbReference>
<feature type="domain" description="Protein kinase" evidence="2">
    <location>
        <begin position="310"/>
        <end position="583"/>
    </location>
</feature>
<dbReference type="GO" id="GO:0005737">
    <property type="term" value="C:cytoplasm"/>
    <property type="evidence" value="ECO:0007669"/>
    <property type="project" value="UniProtKB-ARBA"/>
</dbReference>
<dbReference type="SMART" id="SM00233">
    <property type="entry name" value="PH"/>
    <property type="match status" value="1"/>
</dbReference>
<dbReference type="GO" id="GO:0004674">
    <property type="term" value="F:protein serine/threonine kinase activity"/>
    <property type="evidence" value="ECO:0007669"/>
    <property type="project" value="TreeGrafter"/>
</dbReference>
<dbReference type="Pfam" id="PF07714">
    <property type="entry name" value="PK_Tyr_Ser-Thr"/>
    <property type="match status" value="1"/>
</dbReference>
<dbReference type="Gene3D" id="2.30.29.30">
    <property type="entry name" value="Pleckstrin-homology domain (PH domain)/Phosphotyrosine-binding domain (PTB)"/>
    <property type="match status" value="1"/>
</dbReference>
<comment type="caution">
    <text evidence="3">The sequence shown here is derived from an EMBL/GenBank/DDBJ whole genome shotgun (WGS) entry which is preliminary data.</text>
</comment>
<dbReference type="EMBL" id="JARIHO010000007">
    <property type="protein sequence ID" value="KAJ7358418.1"/>
    <property type="molecule type" value="Genomic_DNA"/>
</dbReference>
<dbReference type="InterPro" id="IPR000719">
    <property type="entry name" value="Prot_kinase_dom"/>
</dbReference>
<dbReference type="InterPro" id="IPR011009">
    <property type="entry name" value="Kinase-like_dom_sf"/>
</dbReference>
<dbReference type="Pfam" id="PF00169">
    <property type="entry name" value="PH"/>
    <property type="match status" value="1"/>
</dbReference>
<dbReference type="PROSITE" id="PS50011">
    <property type="entry name" value="PROTEIN_KINASE_DOM"/>
    <property type="match status" value="1"/>
</dbReference>